<proteinExistence type="predicted"/>
<accession>A0ABV4KVD6</accession>
<gene>
    <name evidence="1" type="ORF">ACED57_24735</name>
</gene>
<keyword evidence="2" id="KW-1185">Reference proteome</keyword>
<protein>
    <submittedName>
        <fullName evidence="1">Uncharacterized protein</fullName>
    </submittedName>
</protein>
<comment type="caution">
    <text evidence="1">The sequence shown here is derived from an EMBL/GenBank/DDBJ whole genome shotgun (WGS) entry which is preliminary data.</text>
</comment>
<dbReference type="RefSeq" id="WP_371708720.1">
    <property type="nucleotide sequence ID" value="NZ_JBGOOL010000171.1"/>
</dbReference>
<dbReference type="Proteomes" id="UP001569175">
    <property type="component" value="Unassembled WGS sequence"/>
</dbReference>
<evidence type="ECO:0000313" key="1">
    <source>
        <dbReference type="EMBL" id="MEZ8056292.1"/>
    </source>
</evidence>
<dbReference type="EMBL" id="JBGOOL010000171">
    <property type="protein sequence ID" value="MEZ8056292.1"/>
    <property type="molecule type" value="Genomic_DNA"/>
</dbReference>
<evidence type="ECO:0000313" key="2">
    <source>
        <dbReference type="Proteomes" id="UP001569175"/>
    </source>
</evidence>
<reference evidence="1 2" key="1">
    <citation type="submission" date="2024-06" db="EMBL/GenBank/DDBJ databases">
        <authorList>
            <person name="Steensen K."/>
            <person name="Seneca J."/>
            <person name="Bartlau N."/>
            <person name="Yu A.X."/>
            <person name="Polz M.F."/>
        </authorList>
    </citation>
    <scope>NUCLEOTIDE SEQUENCE [LARGE SCALE GENOMIC DNA]</scope>
    <source>
        <strain evidence="1 2">1F9</strain>
    </source>
</reference>
<sequence length="359" mass="39718">MAITIFRTINGNVVPMTVSSAIDSFPEKRTSRLPKFATSKISSEYFQSVEAYTIPNAQCPVCGALVFYYEHTNGSKVYFEELGPPWPKHPCTDNPQAVLVAPKLISKHEQPSIIRNISSSQTNWINNGWKPSTILSLKEVVAGVGIANSIEATIVVTDTNERIKCTFKHSSLKKLKLNKNSLKKSLIQSLVTDDESATVSVHSGVASVELAGVIQRRPQQKTHTDVTLEQHRLKLTDVRAQLPNPDGNLTSLFAKMHGVEVMLVFDMNNGEHFISLDQILRSKQINLSICSRYMKPRWGTNVALELNTEALLELPIRAAYEANKFLSPSQKAEKISEKKQRNGGNSAVADAFAKALKST</sequence>
<organism evidence="1 2">
    <name type="scientific">Vibrio atlanticus</name>
    <dbReference type="NCBI Taxonomy" id="693153"/>
    <lineage>
        <taxon>Bacteria</taxon>
        <taxon>Pseudomonadati</taxon>
        <taxon>Pseudomonadota</taxon>
        <taxon>Gammaproteobacteria</taxon>
        <taxon>Vibrionales</taxon>
        <taxon>Vibrionaceae</taxon>
        <taxon>Vibrio</taxon>
    </lineage>
</organism>
<name>A0ABV4KVD6_9VIBR</name>